<feature type="non-terminal residue" evidence="1">
    <location>
        <position position="283"/>
    </location>
</feature>
<evidence type="ECO:0000313" key="1">
    <source>
        <dbReference type="EMBL" id="MBN3274733.1"/>
    </source>
</evidence>
<protein>
    <submittedName>
        <fullName evidence="1">F200B protein</fullName>
    </submittedName>
</protein>
<dbReference type="PANTHER" id="PTHR45913:SF19">
    <property type="entry name" value="LOW QUALITY PROTEIN: ZINC FINGER BED DOMAIN-CONTAINING PROTEIN 5-LIKE"/>
    <property type="match status" value="1"/>
</dbReference>
<keyword evidence="2" id="KW-1185">Reference proteome</keyword>
<organism evidence="1 2">
    <name type="scientific">Polyodon spathula</name>
    <name type="common">North American paddlefish</name>
    <name type="synonym">Squalus spathula</name>
    <dbReference type="NCBI Taxonomy" id="7913"/>
    <lineage>
        <taxon>Eukaryota</taxon>
        <taxon>Metazoa</taxon>
        <taxon>Chordata</taxon>
        <taxon>Craniata</taxon>
        <taxon>Vertebrata</taxon>
        <taxon>Euteleostomi</taxon>
        <taxon>Actinopterygii</taxon>
        <taxon>Chondrostei</taxon>
        <taxon>Acipenseriformes</taxon>
        <taxon>Polyodontidae</taxon>
        <taxon>Polyodon</taxon>
    </lineage>
</organism>
<feature type="non-terminal residue" evidence="1">
    <location>
        <position position="1"/>
    </location>
</feature>
<proteinExistence type="predicted"/>
<dbReference type="PANTHER" id="PTHR45913">
    <property type="entry name" value="EPM2A-INTERACTING PROTEIN 1"/>
    <property type="match status" value="1"/>
</dbReference>
<dbReference type="Proteomes" id="UP001166093">
    <property type="component" value="Unassembled WGS sequence"/>
</dbReference>
<comment type="caution">
    <text evidence="1">The sequence shown here is derived from an EMBL/GenBank/DDBJ whole genome shotgun (WGS) entry which is preliminary data.</text>
</comment>
<sequence length="283" mass="32306">EYGFTSVFVKNEEKPTFLLCHNVLSSERMKPNKFQRHLETLHKEYVGNPKLFFQLRKEGLSHQQVQFKRALSVSAQWASFEMSHRITQAKKPLSIGGTFILPAAVDMVGIMCGEIELNKLAAIPLFNNTEVKDGGDSSKSRKHPCGMSEKHAFALQVNLSTEGHDAHPLAFVQHLWEGVILKDILFCLPLPGHKTAQEIFNVLPGYIKDNDIPFDVMVLSDRITAFLKQMAFWKNNLLKSNYESFPQLCKFLADIEIIQSPTQISQLETWFASFFLQLRHDKI</sequence>
<reference evidence="1" key="1">
    <citation type="journal article" date="2021" name="Cell">
        <title>Tracing the genetic footprints of vertebrate landing in non-teleost ray-finned fishes.</title>
        <authorList>
            <person name="Bi X."/>
            <person name="Wang K."/>
            <person name="Yang L."/>
            <person name="Pan H."/>
            <person name="Jiang H."/>
            <person name="Wei Q."/>
            <person name="Fang M."/>
            <person name="Yu H."/>
            <person name="Zhu C."/>
            <person name="Cai Y."/>
            <person name="He Y."/>
            <person name="Gan X."/>
            <person name="Zeng H."/>
            <person name="Yu D."/>
            <person name="Zhu Y."/>
            <person name="Jiang H."/>
            <person name="Qiu Q."/>
            <person name="Yang H."/>
            <person name="Zhang Y.E."/>
            <person name="Wang W."/>
            <person name="Zhu M."/>
            <person name="He S."/>
            <person name="Zhang G."/>
        </authorList>
    </citation>
    <scope>NUCLEOTIDE SEQUENCE</scope>
    <source>
        <strain evidence="1">Pddl_001</strain>
    </source>
</reference>
<accession>A0ABS2XKD0</accession>
<name>A0ABS2XKD0_POLSP</name>
<gene>
    <name evidence="1" type="primary">Fam200b_1</name>
    <name evidence="1" type="ORF">GTO93_0016437</name>
</gene>
<dbReference type="EMBL" id="JAAWVQ010043348">
    <property type="protein sequence ID" value="MBN3274733.1"/>
    <property type="molecule type" value="Genomic_DNA"/>
</dbReference>
<evidence type="ECO:0000313" key="2">
    <source>
        <dbReference type="Proteomes" id="UP001166093"/>
    </source>
</evidence>